<protein>
    <submittedName>
        <fullName evidence="2">Phosphotransferase</fullName>
    </submittedName>
</protein>
<reference evidence="2 3" key="1">
    <citation type="submission" date="2020-02" db="EMBL/GenBank/DDBJ databases">
        <title>Paenibacillus sp. nov., isolated from rhizosphere soil of tomato.</title>
        <authorList>
            <person name="Weon H.-Y."/>
            <person name="Lee S.A."/>
        </authorList>
    </citation>
    <scope>NUCLEOTIDE SEQUENCE [LARGE SCALE GENOMIC DNA]</scope>
    <source>
        <strain evidence="2 3">14171R-81</strain>
    </source>
</reference>
<dbReference type="AlphaFoldDB" id="A0A6C0NZ59"/>
<accession>A0A6C0NZ59</accession>
<organism evidence="2 3">
    <name type="scientific">Paenibacillus rhizovicinus</name>
    <dbReference type="NCBI Taxonomy" id="2704463"/>
    <lineage>
        <taxon>Bacteria</taxon>
        <taxon>Bacillati</taxon>
        <taxon>Bacillota</taxon>
        <taxon>Bacilli</taxon>
        <taxon>Bacillales</taxon>
        <taxon>Paenibacillaceae</taxon>
        <taxon>Paenibacillus</taxon>
    </lineage>
</organism>
<dbReference type="EMBL" id="CP048286">
    <property type="protein sequence ID" value="QHW31507.1"/>
    <property type="molecule type" value="Genomic_DNA"/>
</dbReference>
<evidence type="ECO:0000313" key="2">
    <source>
        <dbReference type="EMBL" id="QHW31507.1"/>
    </source>
</evidence>
<evidence type="ECO:0000313" key="3">
    <source>
        <dbReference type="Proteomes" id="UP000479114"/>
    </source>
</evidence>
<dbReference type="Gene3D" id="3.90.1200.10">
    <property type="match status" value="1"/>
</dbReference>
<dbReference type="RefSeq" id="WP_162640314.1">
    <property type="nucleotide sequence ID" value="NZ_CP048286.1"/>
</dbReference>
<feature type="domain" description="Aminoglycoside phosphotransferase" evidence="1">
    <location>
        <begin position="24"/>
        <end position="212"/>
    </location>
</feature>
<dbReference type="GO" id="GO:0016740">
    <property type="term" value="F:transferase activity"/>
    <property type="evidence" value="ECO:0007669"/>
    <property type="project" value="UniProtKB-KW"/>
</dbReference>
<gene>
    <name evidence="2" type="ORF">GZH47_12080</name>
</gene>
<keyword evidence="2" id="KW-0808">Transferase</keyword>
<dbReference type="InterPro" id="IPR002575">
    <property type="entry name" value="Aminoglycoside_PTrfase"/>
</dbReference>
<dbReference type="KEGG" id="prz:GZH47_12080"/>
<dbReference type="Pfam" id="PF01636">
    <property type="entry name" value="APH"/>
    <property type="match status" value="1"/>
</dbReference>
<sequence>MVEELMHEIIAARVLPMAVDQWSKLRGGSNSTVWALGTSDTPRLFVFKANEPEIIAAETRFYGMYQGIPLFPVIRYVDPQYRFYLYDFIAGDTDYDRKTKSQLMPELSDRIIRHYIHSEHADEFEWVEAPERIDGDLIYSRTVIGDHLSPADHELVRAIQSRRSTRLLRENLYILHGDFGVHNFLFRDGQLAGIIDPFPKIGRPLYDLLYAFCSSPDDLHLPILLQAVERAGLPPMHEQALIEDMLMAMYFRMATCLTYHSEDISRYQEAWSEWRQLQQGGEARALGS</sequence>
<evidence type="ECO:0000259" key="1">
    <source>
        <dbReference type="Pfam" id="PF01636"/>
    </source>
</evidence>
<dbReference type="InterPro" id="IPR011009">
    <property type="entry name" value="Kinase-like_dom_sf"/>
</dbReference>
<proteinExistence type="predicted"/>
<dbReference type="Proteomes" id="UP000479114">
    <property type="component" value="Chromosome"/>
</dbReference>
<keyword evidence="3" id="KW-1185">Reference proteome</keyword>
<dbReference type="SUPFAM" id="SSF56112">
    <property type="entry name" value="Protein kinase-like (PK-like)"/>
    <property type="match status" value="1"/>
</dbReference>
<name>A0A6C0NZ59_9BACL</name>